<reference evidence="6 7" key="1">
    <citation type="submission" date="2017-11" db="EMBL/GenBank/DDBJ databases">
        <title>Comparative genomics of Botrytis spp.</title>
        <authorList>
            <person name="Valero-Jimenez C.A."/>
            <person name="Tapia P."/>
            <person name="Veloso J."/>
            <person name="Silva-Moreno E."/>
            <person name="Staats M."/>
            <person name="Valdes J.H."/>
            <person name="Van Kan J.A.L."/>
        </authorList>
    </citation>
    <scope>NUCLEOTIDE SEQUENCE [LARGE SCALE GENOMIC DNA]</scope>
    <source>
        <strain evidence="6 7">MUCL2830</strain>
    </source>
</reference>
<dbReference type="InterPro" id="IPR018564">
    <property type="entry name" value="Repl_chkpnt_MRC1_dom"/>
</dbReference>
<keyword evidence="7" id="KW-1185">Reference proteome</keyword>
<feature type="compositionally biased region" description="Basic and acidic residues" evidence="4">
    <location>
        <begin position="397"/>
        <end position="420"/>
    </location>
</feature>
<comment type="caution">
    <text evidence="6">The sequence shown here is derived from an EMBL/GenBank/DDBJ whole genome shotgun (WGS) entry which is preliminary data.</text>
</comment>
<evidence type="ECO:0000256" key="4">
    <source>
        <dbReference type="SAM" id="MobiDB-lite"/>
    </source>
</evidence>
<protein>
    <recommendedName>
        <fullName evidence="5">DNA replication checkpoint mediator MRC1 domain-containing protein</fullName>
    </recommendedName>
</protein>
<feature type="compositionally biased region" description="Acidic residues" evidence="4">
    <location>
        <begin position="247"/>
        <end position="258"/>
    </location>
</feature>
<feature type="region of interest" description="Disordered" evidence="4">
    <location>
        <begin position="489"/>
        <end position="533"/>
    </location>
</feature>
<feature type="compositionally biased region" description="Polar residues" evidence="4">
    <location>
        <begin position="1180"/>
        <end position="1193"/>
    </location>
</feature>
<feature type="compositionally biased region" description="Polar residues" evidence="4">
    <location>
        <begin position="202"/>
        <end position="211"/>
    </location>
</feature>
<dbReference type="PANTHER" id="PTHR14396">
    <property type="entry name" value="CLASPIN"/>
    <property type="match status" value="1"/>
</dbReference>
<dbReference type="PANTHER" id="PTHR14396:SF10">
    <property type="entry name" value="CLASPIN"/>
    <property type="match status" value="1"/>
</dbReference>
<evidence type="ECO:0000313" key="7">
    <source>
        <dbReference type="Proteomes" id="UP000297299"/>
    </source>
</evidence>
<feature type="compositionally biased region" description="Acidic residues" evidence="4">
    <location>
        <begin position="1209"/>
        <end position="1221"/>
    </location>
</feature>
<gene>
    <name evidence="6" type="ORF">BOTCAL_0107g00090</name>
</gene>
<feature type="region of interest" description="Disordered" evidence="4">
    <location>
        <begin position="559"/>
        <end position="689"/>
    </location>
</feature>
<feature type="compositionally biased region" description="Acidic residues" evidence="4">
    <location>
        <begin position="590"/>
        <end position="638"/>
    </location>
</feature>
<dbReference type="GO" id="GO:0010997">
    <property type="term" value="F:anaphase-promoting complex binding"/>
    <property type="evidence" value="ECO:0007669"/>
    <property type="project" value="TreeGrafter"/>
</dbReference>
<evidence type="ECO:0000256" key="2">
    <source>
        <dbReference type="ARBA" id="ARBA00022553"/>
    </source>
</evidence>
<dbReference type="GO" id="GO:0033314">
    <property type="term" value="P:mitotic DNA replication checkpoint signaling"/>
    <property type="evidence" value="ECO:0007669"/>
    <property type="project" value="TreeGrafter"/>
</dbReference>
<sequence>MASSRESSPGASISPMELTPESKIRAALAAAGISDSEESVSRNARKRMASRKPKSDKSNANSQSTALGRTEGSLNVGSQTSSDEEEIARPRGRMAARMQAALDGSDNDQLVANNPRERVRRLLKNKPRPESPKVADDESHADESDMPVVLRRRKAEISPRQTPVKSTPRQESASPGLFVTPSAGRSATPQADASDPDDFQLDSISKSNKTFQDLVARKRQERHAREAEDRKKKAAKAEERKRQAALIEDDNLVDSEDEGGQRLTQQNRPTRKASKRAIEEMHRETQRLSRNMQLAHKATNKKKITKQSLFAKFGYRQAEENNTVSSDPARPTSSSPPPAPQSDIEMQETPPTSPPDEMDPNDKQEPAGYSLVTSTAMDVVEEDLPTLEEALKSSLPSRRDKGKGKDVDTKLTEASSEKKPAFKQRPIRVRPAKVIIGDLELDSDSDLEIVKPKKSARNAKLDAIFKRIPEKQATEPHSMMALRMLAHLRSPGKQNSGRNQKPSITAQDLQISLQLKARQQAHREREERLQALRDRGIIVQTAEEREKEMAEVDDLLAKARREGEEIQTREKAAAKRERKANGELDPLNDSSDDEEWQETNEIPEEEEISGSEDNEHEDSENEESDEGDDEENEEEEATDNPVPNPLFDNEADEDEESEIDLSIPEDSANLVDAEDEEETLPVHRRSRKSRVTNIILDDEEEEDLLTKTPRAPRTLSLSHPRTDSPVIPTSVLRSATKTFIPGLPITGPAGLGLTQIFQGTMDDSQDIFESSGLGSQTSNVKEHSMDFLRRRAVPELPDFVPTMDDEETQDIVMDSQTQIQASQPVDNETQGIQISFSQSQIHDFDSLVDNPLSTQISEFPNTQDEGFSMITPIKSRFMDPPSTAGTFKMGSPSTPMIGDDIQETPIMKKKGKLRRRARAIYVSDEDESLDAAREDNNQNEDFEITADAFDVMRKAAKKKPKVVEEFDKKKSNAKNMVNEQAEESEDEYAGLGGASDDESGGEEDAFVKEMIDDEKKDIDESELAKFYADRERASDEKQIEKLYNDISKGMLRRKRGADYDLSDSDDGGEARQSRKRAAEAKMRKALLADEKIGKIAQNPKKEAFLRAIEDRGSDDEMGFLDDFQEKDDTSDSQSQTQNDEPQQSAPNQTGEVMGPPPKRKHSDSTGYVRPPPHLRRTGKKPSNLSEVRESLSSLIEDPHAMVTSTNFESDSDDDLEIEGGPEQETQKNRDPFAIRRTGTSIIDRIQLKRESSSNVAANNERLAFAAPSSQPGHRVVPLLRKATTNSSILSGTSSTGVSIGMSATERMAGGKDEGSGIRRGGGKHSGVNSFVRESERKAVMEKKEKRREQKKFKGVESRRKAVGGLFGKGTFE</sequence>
<evidence type="ECO:0000259" key="5">
    <source>
        <dbReference type="Pfam" id="PF09444"/>
    </source>
</evidence>
<feature type="compositionally biased region" description="Basic and acidic residues" evidence="4">
    <location>
        <begin position="1068"/>
        <end position="1082"/>
    </location>
</feature>
<feature type="compositionally biased region" description="Polar residues" evidence="4">
    <location>
        <begin position="1131"/>
        <end position="1150"/>
    </location>
</feature>
<proteinExistence type="predicted"/>
<evidence type="ECO:0000313" key="6">
    <source>
        <dbReference type="EMBL" id="TEY70296.1"/>
    </source>
</evidence>
<feature type="region of interest" description="Disordered" evidence="4">
    <location>
        <begin position="1053"/>
        <end position="1082"/>
    </location>
</feature>
<dbReference type="InterPro" id="IPR024146">
    <property type="entry name" value="Claspin"/>
</dbReference>
<accession>A0A4Y8D607</accession>
<feature type="compositionally biased region" description="Basic and acidic residues" evidence="4">
    <location>
        <begin position="215"/>
        <end position="242"/>
    </location>
</feature>
<feature type="compositionally biased region" description="Basic residues" evidence="4">
    <location>
        <begin position="43"/>
        <end position="54"/>
    </location>
</feature>
<feature type="compositionally biased region" description="Basic and acidic residues" evidence="4">
    <location>
        <begin position="1224"/>
        <end position="1233"/>
    </location>
</feature>
<feature type="domain" description="DNA replication checkpoint mediator MRC1" evidence="5">
    <location>
        <begin position="969"/>
        <end position="1106"/>
    </location>
</feature>
<feature type="region of interest" description="Disordered" evidence="4">
    <location>
        <begin position="702"/>
        <end position="722"/>
    </location>
</feature>
<keyword evidence="2" id="KW-0597">Phosphoprotein</keyword>
<keyword evidence="3" id="KW-0539">Nucleus</keyword>
<feature type="region of interest" description="Disordered" evidence="4">
    <location>
        <begin position="965"/>
        <end position="1003"/>
    </location>
</feature>
<feature type="compositionally biased region" description="Polar residues" evidence="4">
    <location>
        <begin position="58"/>
        <end position="81"/>
    </location>
</feature>
<comment type="subcellular location">
    <subcellularLocation>
        <location evidence="1">Nucleus</location>
    </subcellularLocation>
</comment>
<organism evidence="6 7">
    <name type="scientific">Botryotinia calthae</name>
    <dbReference type="NCBI Taxonomy" id="38488"/>
    <lineage>
        <taxon>Eukaryota</taxon>
        <taxon>Fungi</taxon>
        <taxon>Dikarya</taxon>
        <taxon>Ascomycota</taxon>
        <taxon>Pezizomycotina</taxon>
        <taxon>Leotiomycetes</taxon>
        <taxon>Helotiales</taxon>
        <taxon>Sclerotiniaceae</taxon>
        <taxon>Botryotinia</taxon>
    </lineage>
</organism>
<name>A0A4Y8D607_9HELO</name>
<dbReference type="EMBL" id="PHWZ01000107">
    <property type="protein sequence ID" value="TEY70296.1"/>
    <property type="molecule type" value="Genomic_DNA"/>
</dbReference>
<feature type="compositionally biased region" description="Basic and acidic residues" evidence="4">
    <location>
        <begin position="521"/>
        <end position="533"/>
    </location>
</feature>
<feature type="region of interest" description="Disordered" evidence="4">
    <location>
        <begin position="1306"/>
        <end position="1357"/>
    </location>
</feature>
<feature type="compositionally biased region" description="Acidic residues" evidence="4">
    <location>
        <begin position="649"/>
        <end position="659"/>
    </location>
</feature>
<evidence type="ECO:0000256" key="1">
    <source>
        <dbReference type="ARBA" id="ARBA00004123"/>
    </source>
</evidence>
<dbReference type="Proteomes" id="UP000297299">
    <property type="component" value="Unassembled WGS sequence"/>
</dbReference>
<feature type="compositionally biased region" description="Polar residues" evidence="4">
    <location>
        <begin position="159"/>
        <end position="173"/>
    </location>
</feature>
<feature type="compositionally biased region" description="Basic and acidic residues" evidence="4">
    <location>
        <begin position="127"/>
        <end position="143"/>
    </location>
</feature>
<dbReference type="Pfam" id="PF09444">
    <property type="entry name" value="MRC1"/>
    <property type="match status" value="1"/>
</dbReference>
<feature type="region of interest" description="Disordered" evidence="4">
    <location>
        <begin position="1"/>
        <end position="425"/>
    </location>
</feature>
<dbReference type="GO" id="GO:0005634">
    <property type="term" value="C:nucleus"/>
    <property type="evidence" value="ECO:0007669"/>
    <property type="project" value="UniProtKB-SubCell"/>
</dbReference>
<feature type="compositionally biased region" description="Basic and acidic residues" evidence="4">
    <location>
        <begin position="1332"/>
        <end position="1357"/>
    </location>
</feature>
<feature type="compositionally biased region" description="Polar residues" evidence="4">
    <location>
        <begin position="1"/>
        <end position="11"/>
    </location>
</feature>
<dbReference type="OrthoDB" id="2130597at2759"/>
<feature type="compositionally biased region" description="Basic and acidic residues" evidence="4">
    <location>
        <begin position="276"/>
        <end position="287"/>
    </location>
</feature>
<feature type="compositionally biased region" description="Polar residues" evidence="4">
    <location>
        <begin position="492"/>
        <end position="513"/>
    </location>
</feature>
<feature type="region of interest" description="Disordered" evidence="4">
    <location>
        <begin position="1106"/>
        <end position="1234"/>
    </location>
</feature>
<dbReference type="STRING" id="38488.A0A4Y8D607"/>
<feature type="compositionally biased region" description="Basic and acidic residues" evidence="4">
    <location>
        <begin position="559"/>
        <end position="582"/>
    </location>
</feature>
<dbReference type="GO" id="GO:0007095">
    <property type="term" value="P:mitotic G2 DNA damage checkpoint signaling"/>
    <property type="evidence" value="ECO:0007669"/>
    <property type="project" value="TreeGrafter"/>
</dbReference>
<evidence type="ECO:0000256" key="3">
    <source>
        <dbReference type="ARBA" id="ARBA00023242"/>
    </source>
</evidence>
<feature type="compositionally biased region" description="Acidic residues" evidence="4">
    <location>
        <begin position="1112"/>
        <end position="1130"/>
    </location>
</feature>